<keyword evidence="15" id="KW-1185">Reference proteome</keyword>
<comment type="PTM">
    <text evidence="7">Carboxylation is probably crucial for Mg(2+) binding and, consequently, for the gamma-phosphate positioning of ATP.</text>
</comment>
<feature type="binding site" evidence="7">
    <location>
        <position position="188"/>
    </location>
    <ligand>
        <name>UDP-N-acetyl-alpha-D-muramoyl-L-alanyl-D-glutamate</name>
        <dbReference type="ChEBI" id="CHEBI:83900"/>
    </ligand>
</feature>
<feature type="domain" description="Mur ligase N-terminal catalytic" evidence="11">
    <location>
        <begin position="537"/>
        <end position="606"/>
    </location>
</feature>
<evidence type="ECO:0000313" key="15">
    <source>
        <dbReference type="Proteomes" id="UP000286947"/>
    </source>
</evidence>
<feature type="binding site" evidence="7">
    <location>
        <begin position="111"/>
        <end position="117"/>
    </location>
    <ligand>
        <name>ATP</name>
        <dbReference type="ChEBI" id="CHEBI:30616"/>
    </ligand>
</feature>
<dbReference type="GO" id="GO:0000287">
    <property type="term" value="F:magnesium ion binding"/>
    <property type="evidence" value="ECO:0007669"/>
    <property type="project" value="UniProtKB-UniRule"/>
</dbReference>
<comment type="caution">
    <text evidence="14">The sequence shown here is derived from an EMBL/GenBank/DDBJ whole genome shotgun (WGS) entry which is preliminary data.</text>
</comment>
<feature type="domain" description="Mur ligase N-terminal catalytic" evidence="11">
    <location>
        <begin position="23"/>
        <end position="97"/>
    </location>
</feature>
<dbReference type="InterPro" id="IPR035911">
    <property type="entry name" value="MurE/MurF_N"/>
</dbReference>
<dbReference type="GO" id="GO:0008765">
    <property type="term" value="F:UDP-N-acetylmuramoylalanyl-D-glutamate-2,6-diaminopimelate ligase activity"/>
    <property type="evidence" value="ECO:0007669"/>
    <property type="project" value="UniProtKB-UniRule"/>
</dbReference>
<feature type="binding site" evidence="7">
    <location>
        <position position="391"/>
    </location>
    <ligand>
        <name>meso-2,6-diaminopimelate</name>
        <dbReference type="ChEBI" id="CHEBI:57791"/>
    </ligand>
</feature>
<dbReference type="UniPathway" id="UPA00219"/>
<feature type="modified residue" description="N6-carboxylysine" evidence="7">
    <location>
        <position position="220"/>
    </location>
</feature>
<evidence type="ECO:0000256" key="4">
    <source>
        <dbReference type="ARBA" id="ARBA00022984"/>
    </source>
</evidence>
<protein>
    <recommendedName>
        <fullName evidence="7 8">Multifunctional fusion protein</fullName>
    </recommendedName>
    <domain>
        <recommendedName>
            <fullName evidence="7">UDP-N-acetylmuramoyl-L-alanyl-D-glutamate--2,6-diaminopimelate ligase</fullName>
            <ecNumber evidence="7">6.3.2.13</ecNumber>
        </recommendedName>
        <alternativeName>
            <fullName evidence="7">Meso-A2pm-adding enzyme</fullName>
        </alternativeName>
        <alternativeName>
            <fullName evidence="7">Meso-diaminopimelate-adding enzyme</fullName>
        </alternativeName>
        <alternativeName>
            <fullName evidence="7">UDP-MurNAc-L-Ala-D-Glu:meso-diaminopimelate ligase</fullName>
        </alternativeName>
        <alternativeName>
            <fullName evidence="7">UDP-MurNAc-tripeptide synthetase</fullName>
        </alternativeName>
        <alternativeName>
            <fullName evidence="7">UDP-N-acetylmuramyl-tripeptide synthetase</fullName>
        </alternativeName>
    </domain>
    <domain>
        <recommendedName>
            <fullName evidence="8">UDP-N-acetylmuramoyl-tripeptide--D-alanyl-D-alanine ligase</fullName>
            <ecNumber evidence="8">6.3.2.10</ecNumber>
        </recommendedName>
        <alternativeName>
            <fullName evidence="8">D-alanyl-D-alanine-adding enzyme</fullName>
        </alternativeName>
    </domain>
</protein>
<comment type="catalytic activity">
    <reaction evidence="7">
        <text>UDP-N-acetyl-alpha-D-muramoyl-L-alanyl-D-glutamate + meso-2,6-diaminopimelate + ATP = UDP-N-acetyl-alpha-D-muramoyl-L-alanyl-gamma-D-glutamyl-meso-2,6-diaminopimelate + ADP + phosphate + H(+)</text>
        <dbReference type="Rhea" id="RHEA:23676"/>
        <dbReference type="ChEBI" id="CHEBI:15378"/>
        <dbReference type="ChEBI" id="CHEBI:30616"/>
        <dbReference type="ChEBI" id="CHEBI:43474"/>
        <dbReference type="ChEBI" id="CHEBI:57791"/>
        <dbReference type="ChEBI" id="CHEBI:83900"/>
        <dbReference type="ChEBI" id="CHEBI:83905"/>
        <dbReference type="ChEBI" id="CHEBI:456216"/>
        <dbReference type="EC" id="6.3.2.13"/>
    </reaction>
</comment>
<sequence length="981" mass="105428">MNIVRTPLLAAEWLHQQVQNGHLSVDSRQVMPGDGFIAWPGAAVDGRRFVEQVLSQGAAACLVEEHEAHQWPWHQDSRVALYPGLKTAMAAIAAHYYGFPSEQLDVLAITGTNGKTSTAWWMAQALTVLDHACGMIGTLGVGTLDHLEPSALTTPDPIRIHQVLRSLVGQGVKACAMEASSIGLAEHRFDNIRVKVALLTNVTQDHLDYHHSMQAYWQAKRSLFDMPGLQSAVINVDDAHGAELAAELAGTWNPDNLYTYSRLGHPQARLQARNLAHTDSGIHFVLTEGAEQVQVQTHLMGDYNVSNLLGIAGALRAMGYSLHQIAQAFSALTPVPGRMQNVFALHEDVPKVVVDYAHTPDALANVLQALHPLAQARGGRLWCVFGCGGNRDATKRPLMGHVVQQYADDMVVTSDNPRHEDAFDIIQQVVAGIASGEHVHVEVDRRQAIAWALQHASAQDVVVLAGKGHESYQEVKGVRYPFSDAEMASQVLNTLRQPDQKALPANGMMTLRQAQALLQSQGVSARLHGDGDMVFSRVHTDTRTLQAGDLFVALKGENFDAHDFLAQAKEQGAVAVLAQRGIAEAGVAGLEVADSLKALGALASGWRACWSLPVIAVTGSNGKTTTTQMIASILRLWKSDAALSTQGNLNNAIGVPLMVLRLRAHHEVAVFELGMNHPGEIDYLATIVKPTIALVNNAQREHQEFMKTVEAVAHENGRVIDALPQGGTAVFPADDAYTPLWKDMAHGRSVATFALDAAHQANVTAQAGWDQDAWQLVLQSNLHVQQDSVQCRLYCAGLHNVKNALAATACTQSAGVPLQTIGAGLDAFVPVSGRSQVEVVQFAGRKVTLINDAYNANPDSVRAAIDVLAALPQPALLVLGEMGEVGTQGAEFHREVGAYARERGVAALWGAGPLVAESVKVFGDDARHFDDAVQLAAALSDEVGRYASILVKGSRVMRMERVVQQLRDKSSAVTQGGAHAA</sequence>
<evidence type="ECO:0000256" key="10">
    <source>
        <dbReference type="RuleBase" id="RU004136"/>
    </source>
</evidence>
<evidence type="ECO:0000256" key="9">
    <source>
        <dbReference type="RuleBase" id="RU004135"/>
    </source>
</evidence>
<comment type="caution">
    <text evidence="7">Lacks conserved residue(s) required for the propagation of feature annotation.</text>
</comment>
<feature type="domain" description="Mur ligase central" evidence="13">
    <location>
        <begin position="109"/>
        <end position="313"/>
    </location>
</feature>
<keyword evidence="8 14" id="KW-0436">Ligase</keyword>
<dbReference type="GO" id="GO:0008766">
    <property type="term" value="F:UDP-N-acetylmuramoylalanyl-D-glutamyl-2,6-diaminopimelate-D-alanyl-D-alanine ligase activity"/>
    <property type="evidence" value="ECO:0007669"/>
    <property type="project" value="RHEA"/>
</dbReference>
<evidence type="ECO:0000259" key="13">
    <source>
        <dbReference type="Pfam" id="PF08245"/>
    </source>
</evidence>
<dbReference type="InterPro" id="IPR000713">
    <property type="entry name" value="Mur_ligase_N"/>
</dbReference>
<evidence type="ECO:0000313" key="14">
    <source>
        <dbReference type="EMBL" id="RUS66871.1"/>
    </source>
</evidence>
<dbReference type="Pfam" id="PF01225">
    <property type="entry name" value="Mur_ligase"/>
    <property type="match status" value="2"/>
</dbReference>
<evidence type="ECO:0000259" key="11">
    <source>
        <dbReference type="Pfam" id="PF01225"/>
    </source>
</evidence>
<feature type="domain" description="Mur ligase C-terminal" evidence="12">
    <location>
        <begin position="337"/>
        <end position="468"/>
    </location>
</feature>
<evidence type="ECO:0000256" key="2">
    <source>
        <dbReference type="ARBA" id="ARBA00022618"/>
    </source>
</evidence>
<keyword evidence="4 8" id="KW-0573">Peptidoglycan synthesis</keyword>
<evidence type="ECO:0000256" key="5">
    <source>
        <dbReference type="ARBA" id="ARBA00023306"/>
    </source>
</evidence>
<comment type="function">
    <text evidence="8 10">Involved in cell wall formation. Catalyzes the final step in the synthesis of UDP-N-acetylmuramoyl-pentapeptide, the precursor of murein.</text>
</comment>
<feature type="binding site" evidence="7">
    <location>
        <begin position="415"/>
        <end position="418"/>
    </location>
    <ligand>
        <name>meso-2,6-diaminopimelate</name>
        <dbReference type="ChEBI" id="CHEBI:57791"/>
    </ligand>
</feature>
<gene>
    <name evidence="7 14" type="primary">murE</name>
    <name evidence="8" type="synonym">murF</name>
    <name evidence="14" type="ORF">CUZ56_01666</name>
</gene>
<dbReference type="AlphaFoldDB" id="A0A433SDP0"/>
<dbReference type="InterPro" id="IPR004101">
    <property type="entry name" value="Mur_ligase_C"/>
</dbReference>
<proteinExistence type="inferred from homology"/>
<dbReference type="NCBIfam" id="TIGR01085">
    <property type="entry name" value="murE"/>
    <property type="match status" value="1"/>
</dbReference>
<dbReference type="GO" id="GO:0008360">
    <property type="term" value="P:regulation of cell shape"/>
    <property type="evidence" value="ECO:0007669"/>
    <property type="project" value="UniProtKB-KW"/>
</dbReference>
<dbReference type="GO" id="GO:0005737">
    <property type="term" value="C:cytoplasm"/>
    <property type="evidence" value="ECO:0007669"/>
    <property type="project" value="UniProtKB-SubCell"/>
</dbReference>
<comment type="function">
    <text evidence="7">Catalyzes the addition of meso-diaminopimelic acid to the nucleotide precursor UDP-N-acetylmuramoyl-L-alanyl-D-glutamate (UMAG) in the biosynthesis of bacterial cell-wall peptidoglycan.</text>
</comment>
<keyword evidence="8" id="KW-0963">Cytoplasm</keyword>
<dbReference type="PANTHER" id="PTHR23135">
    <property type="entry name" value="MUR LIGASE FAMILY MEMBER"/>
    <property type="match status" value="1"/>
</dbReference>
<dbReference type="GO" id="GO:0051301">
    <property type="term" value="P:cell division"/>
    <property type="evidence" value="ECO:0007669"/>
    <property type="project" value="UniProtKB-KW"/>
</dbReference>
<keyword evidence="2 8" id="KW-0132">Cell division</keyword>
<dbReference type="EC" id="6.3.2.13" evidence="7"/>
<dbReference type="Gene3D" id="3.90.190.20">
    <property type="entry name" value="Mur ligase, C-terminal domain"/>
    <property type="match status" value="2"/>
</dbReference>
<dbReference type="HAMAP" id="MF_00208">
    <property type="entry name" value="MurE"/>
    <property type="match status" value="1"/>
</dbReference>
<comment type="cofactor">
    <cofactor evidence="7">
        <name>Mg(2+)</name>
        <dbReference type="ChEBI" id="CHEBI:18420"/>
    </cofactor>
</comment>
<evidence type="ECO:0000256" key="8">
    <source>
        <dbReference type="HAMAP-Rule" id="MF_02019"/>
    </source>
</evidence>
<feature type="binding site" evidence="7">
    <location>
        <position position="180"/>
    </location>
    <ligand>
        <name>UDP-N-acetyl-alpha-D-muramoyl-L-alanyl-D-glutamate</name>
        <dbReference type="ChEBI" id="CHEBI:83900"/>
    </ligand>
</feature>
<dbReference type="Pfam" id="PF08245">
    <property type="entry name" value="Mur_ligase_M"/>
    <property type="match status" value="2"/>
</dbReference>
<dbReference type="RefSeq" id="WP_126979870.1">
    <property type="nucleotide sequence ID" value="NZ_PQSP01000003.1"/>
</dbReference>
<comment type="pathway">
    <text evidence="8 9">Cell wall biogenesis; peptidoglycan biosynthesis.</text>
</comment>
<dbReference type="GO" id="GO:0071555">
    <property type="term" value="P:cell wall organization"/>
    <property type="evidence" value="ECO:0007669"/>
    <property type="project" value="UniProtKB-KW"/>
</dbReference>
<dbReference type="Proteomes" id="UP000286947">
    <property type="component" value="Unassembled WGS sequence"/>
</dbReference>
<dbReference type="InterPro" id="IPR005863">
    <property type="entry name" value="UDP-N-AcMur_synth"/>
</dbReference>
<feature type="binding site" evidence="7">
    <location>
        <begin position="153"/>
        <end position="154"/>
    </location>
    <ligand>
        <name>UDP-N-acetyl-alpha-D-muramoyl-L-alanyl-D-glutamate</name>
        <dbReference type="ChEBI" id="CHEBI:83900"/>
    </ligand>
</feature>
<comment type="catalytic activity">
    <reaction evidence="8 10">
        <text>D-alanyl-D-alanine + UDP-N-acetyl-alpha-D-muramoyl-L-alanyl-gamma-D-glutamyl-meso-2,6-diaminopimelate + ATP = UDP-N-acetyl-alpha-D-muramoyl-L-alanyl-gamma-D-glutamyl-meso-2,6-diaminopimeloyl-D-alanyl-D-alanine + ADP + phosphate + H(+)</text>
        <dbReference type="Rhea" id="RHEA:28374"/>
        <dbReference type="ChEBI" id="CHEBI:15378"/>
        <dbReference type="ChEBI" id="CHEBI:30616"/>
        <dbReference type="ChEBI" id="CHEBI:43474"/>
        <dbReference type="ChEBI" id="CHEBI:57822"/>
        <dbReference type="ChEBI" id="CHEBI:61386"/>
        <dbReference type="ChEBI" id="CHEBI:83905"/>
        <dbReference type="ChEBI" id="CHEBI:456216"/>
        <dbReference type="EC" id="6.3.2.10"/>
    </reaction>
</comment>
<feature type="domain" description="Mur ligase central" evidence="13">
    <location>
        <begin position="617"/>
        <end position="810"/>
    </location>
</feature>
<dbReference type="GO" id="GO:0009252">
    <property type="term" value="P:peptidoglycan biosynthetic process"/>
    <property type="evidence" value="ECO:0007669"/>
    <property type="project" value="UniProtKB-UniRule"/>
</dbReference>
<dbReference type="InterPro" id="IPR036615">
    <property type="entry name" value="Mur_ligase_C_dom_sf"/>
</dbReference>
<keyword evidence="3 8" id="KW-0133">Cell shape</keyword>
<dbReference type="InterPro" id="IPR013221">
    <property type="entry name" value="Mur_ligase_cen"/>
</dbReference>
<dbReference type="NCBIfam" id="NF001126">
    <property type="entry name" value="PRK00139.1-4"/>
    <property type="match status" value="1"/>
</dbReference>
<accession>A0A433SDP0</accession>
<comment type="similarity">
    <text evidence="8">Belongs to the MurCDEF family. MurF subfamily.</text>
</comment>
<feature type="binding site" evidence="7">
    <location>
        <position position="27"/>
    </location>
    <ligand>
        <name>UDP-N-acetyl-alpha-D-muramoyl-L-alanyl-D-glutamate</name>
        <dbReference type="ChEBI" id="CHEBI:83900"/>
    </ligand>
</feature>
<evidence type="ECO:0000256" key="1">
    <source>
        <dbReference type="ARBA" id="ARBA00005898"/>
    </source>
</evidence>
<comment type="subcellular location">
    <subcellularLocation>
        <location evidence="8 9">Cytoplasm</location>
    </subcellularLocation>
</comment>
<dbReference type="GO" id="GO:0005524">
    <property type="term" value="F:ATP binding"/>
    <property type="evidence" value="ECO:0007669"/>
    <property type="project" value="UniProtKB-UniRule"/>
</dbReference>
<reference evidence="14 15" key="1">
    <citation type="submission" date="2018-01" db="EMBL/GenBank/DDBJ databases">
        <title>Saezia sanguinis gen. nov., sp. nov., in the order Burkholderiales isolated from human blood.</title>
        <authorList>
            <person name="Medina-Pascual M.J."/>
            <person name="Valdezate S."/>
            <person name="Monzon S."/>
            <person name="Cuesta I."/>
            <person name="Carrasco G."/>
            <person name="Villalon P."/>
            <person name="Saez-Nieto J.A."/>
        </authorList>
    </citation>
    <scope>NUCLEOTIDE SEQUENCE [LARGE SCALE GENOMIC DNA]</scope>
    <source>
        <strain evidence="14 15">CNM695-12</strain>
    </source>
</reference>
<evidence type="ECO:0000256" key="7">
    <source>
        <dbReference type="HAMAP-Rule" id="MF_00208"/>
    </source>
</evidence>
<keyword evidence="6 8" id="KW-0961">Cell wall biogenesis/degradation</keyword>
<dbReference type="PANTHER" id="PTHR23135:SF4">
    <property type="entry name" value="UDP-N-ACETYLMURAMOYL-L-ALANYL-D-GLUTAMATE--2,6-DIAMINOPIMELATE LIGASE MURE HOMOLOG, CHLOROPLASTIC"/>
    <property type="match status" value="1"/>
</dbReference>
<evidence type="ECO:0000256" key="6">
    <source>
        <dbReference type="ARBA" id="ARBA00023316"/>
    </source>
</evidence>
<feature type="binding site" evidence="7">
    <location>
        <position position="470"/>
    </location>
    <ligand>
        <name>meso-2,6-diaminopimelate</name>
        <dbReference type="ChEBI" id="CHEBI:57791"/>
    </ligand>
</feature>
<keyword evidence="7" id="KW-0460">Magnesium</keyword>
<dbReference type="Pfam" id="PF02875">
    <property type="entry name" value="Mur_ligase_C"/>
    <property type="match status" value="2"/>
</dbReference>
<dbReference type="EMBL" id="PQSP01000003">
    <property type="protein sequence ID" value="RUS66871.1"/>
    <property type="molecule type" value="Genomic_DNA"/>
</dbReference>
<keyword evidence="8" id="KW-0547">Nucleotide-binding</keyword>
<dbReference type="InterPro" id="IPR005761">
    <property type="entry name" value="UDP-N-AcMur-Glu-dNH2Pim_ligase"/>
</dbReference>
<name>A0A433SDP0_9BURK</name>
<feature type="binding site" evidence="8">
    <location>
        <begin position="619"/>
        <end position="625"/>
    </location>
    <ligand>
        <name>ATP</name>
        <dbReference type="ChEBI" id="CHEBI:30616"/>
    </ligand>
</feature>
<dbReference type="SUPFAM" id="SSF53244">
    <property type="entry name" value="MurD-like peptide ligases, peptide-binding domain"/>
    <property type="match status" value="2"/>
</dbReference>
<dbReference type="Gene3D" id="3.40.1390.10">
    <property type="entry name" value="MurE/MurF, N-terminal domain"/>
    <property type="match status" value="2"/>
</dbReference>
<dbReference type="SUPFAM" id="SSF53623">
    <property type="entry name" value="MurD-like peptide ligases, catalytic domain"/>
    <property type="match status" value="2"/>
</dbReference>
<dbReference type="EC" id="6.3.2.10" evidence="8"/>
<dbReference type="OrthoDB" id="9800958at2"/>
<dbReference type="HAMAP" id="MF_02019">
    <property type="entry name" value="MurF"/>
    <property type="match status" value="1"/>
</dbReference>
<evidence type="ECO:0000259" key="12">
    <source>
        <dbReference type="Pfam" id="PF02875"/>
    </source>
</evidence>
<dbReference type="Gene3D" id="3.40.1190.10">
    <property type="entry name" value="Mur-like, catalytic domain"/>
    <property type="match status" value="2"/>
</dbReference>
<feature type="short sequence motif" description="Meso-diaminopimelate recognition motif" evidence="7">
    <location>
        <begin position="415"/>
        <end position="418"/>
    </location>
</feature>
<dbReference type="NCBIfam" id="TIGR01143">
    <property type="entry name" value="murF"/>
    <property type="match status" value="1"/>
</dbReference>
<organism evidence="14 15">
    <name type="scientific">Saezia sanguinis</name>
    <dbReference type="NCBI Taxonomy" id="1965230"/>
    <lineage>
        <taxon>Bacteria</taxon>
        <taxon>Pseudomonadati</taxon>
        <taxon>Pseudomonadota</taxon>
        <taxon>Betaproteobacteria</taxon>
        <taxon>Burkholderiales</taxon>
        <taxon>Saeziaceae</taxon>
        <taxon>Saezia</taxon>
    </lineage>
</organism>
<evidence type="ECO:0000256" key="3">
    <source>
        <dbReference type="ARBA" id="ARBA00022960"/>
    </source>
</evidence>
<dbReference type="NCBIfam" id="NF008896">
    <property type="entry name" value="PRK11929.1"/>
    <property type="match status" value="1"/>
</dbReference>
<dbReference type="GO" id="GO:0047480">
    <property type="term" value="F:UDP-N-acetylmuramoyl-tripeptide-D-alanyl-D-alanine ligase activity"/>
    <property type="evidence" value="ECO:0007669"/>
    <property type="project" value="UniProtKB-UniRule"/>
</dbReference>
<dbReference type="InterPro" id="IPR036565">
    <property type="entry name" value="Mur-like_cat_sf"/>
</dbReference>
<dbReference type="SUPFAM" id="SSF63418">
    <property type="entry name" value="MurE/MurF N-terminal domain"/>
    <property type="match status" value="2"/>
</dbReference>
<keyword evidence="8" id="KW-0067">ATP-binding</keyword>
<feature type="domain" description="Mur ligase C-terminal" evidence="12">
    <location>
        <begin position="838"/>
        <end position="955"/>
    </location>
</feature>
<feature type="binding site" evidence="7">
    <location>
        <position position="466"/>
    </location>
    <ligand>
        <name>meso-2,6-diaminopimelate</name>
        <dbReference type="ChEBI" id="CHEBI:57791"/>
    </ligand>
</feature>
<keyword evidence="5 8" id="KW-0131">Cell cycle</keyword>
<comment type="similarity">
    <text evidence="1 7">Belongs to the MurCDEF family. MurE subfamily.</text>
</comment>